<evidence type="ECO:0000256" key="1">
    <source>
        <dbReference type="ARBA" id="ARBA00004842"/>
    </source>
</evidence>
<comment type="pathway">
    <text evidence="1 11">Metabolic intermediate biosynthesis; chorismate biosynthesis; chorismate from D-erythrose 4-phosphate and phosphoenolpyruvate: step 5/7.</text>
</comment>
<organism evidence="12 13">
    <name type="scientific">Aestuariirhabdus litorea</name>
    <dbReference type="NCBI Taxonomy" id="2528527"/>
    <lineage>
        <taxon>Bacteria</taxon>
        <taxon>Pseudomonadati</taxon>
        <taxon>Pseudomonadota</taxon>
        <taxon>Gammaproteobacteria</taxon>
        <taxon>Oceanospirillales</taxon>
        <taxon>Aestuariirhabdaceae</taxon>
        <taxon>Aestuariirhabdus</taxon>
    </lineage>
</organism>
<dbReference type="PANTHER" id="PTHR21087:SF16">
    <property type="entry name" value="SHIKIMATE KINASE 1, CHLOROPLASTIC"/>
    <property type="match status" value="1"/>
</dbReference>
<feature type="binding site" evidence="11">
    <location>
        <position position="81"/>
    </location>
    <ligand>
        <name>substrate</name>
    </ligand>
</feature>
<dbReference type="NCBIfam" id="NF003456">
    <property type="entry name" value="PRK05057.1"/>
    <property type="match status" value="1"/>
</dbReference>
<comment type="cofactor">
    <cofactor evidence="11">
        <name>Mg(2+)</name>
        <dbReference type="ChEBI" id="CHEBI:18420"/>
    </cofactor>
    <text evidence="11">Binds 1 Mg(2+) ion per subunit.</text>
</comment>
<feature type="binding site" evidence="11">
    <location>
        <position position="119"/>
    </location>
    <ligand>
        <name>ATP</name>
        <dbReference type="ChEBI" id="CHEBI:30616"/>
    </ligand>
</feature>
<dbReference type="UniPathway" id="UPA00053">
    <property type="reaction ID" value="UER00088"/>
</dbReference>
<keyword evidence="9 11" id="KW-0057">Aromatic amino acid biosynthesis</keyword>
<dbReference type="InterPro" id="IPR000623">
    <property type="entry name" value="Shikimate_kinase/TSH1"/>
</dbReference>
<evidence type="ECO:0000313" key="13">
    <source>
        <dbReference type="Proteomes" id="UP000280792"/>
    </source>
</evidence>
<accession>A0A3P3VKA2</accession>
<dbReference type="GO" id="GO:0005829">
    <property type="term" value="C:cytosol"/>
    <property type="evidence" value="ECO:0007669"/>
    <property type="project" value="TreeGrafter"/>
</dbReference>
<comment type="caution">
    <text evidence="11">Lacks conserved residue(s) required for the propagation of feature annotation.</text>
</comment>
<dbReference type="GO" id="GO:0005524">
    <property type="term" value="F:ATP binding"/>
    <property type="evidence" value="ECO:0007669"/>
    <property type="project" value="UniProtKB-UniRule"/>
</dbReference>
<comment type="subunit">
    <text evidence="11">Monomer.</text>
</comment>
<dbReference type="GO" id="GO:0008652">
    <property type="term" value="P:amino acid biosynthetic process"/>
    <property type="evidence" value="ECO:0007669"/>
    <property type="project" value="UniProtKB-KW"/>
</dbReference>
<dbReference type="AlphaFoldDB" id="A0A3P3VKA2"/>
<evidence type="ECO:0000313" key="12">
    <source>
        <dbReference type="EMBL" id="RRJ83155.1"/>
    </source>
</evidence>
<evidence type="ECO:0000256" key="2">
    <source>
        <dbReference type="ARBA" id="ARBA00006997"/>
    </source>
</evidence>
<evidence type="ECO:0000256" key="9">
    <source>
        <dbReference type="ARBA" id="ARBA00023141"/>
    </source>
</evidence>
<dbReference type="PROSITE" id="PS01128">
    <property type="entry name" value="SHIKIMATE_KINASE"/>
    <property type="match status" value="1"/>
</dbReference>
<dbReference type="RefSeq" id="WP_125017567.1">
    <property type="nucleotide sequence ID" value="NZ_QWEZ01000002.1"/>
</dbReference>
<keyword evidence="5 11" id="KW-0808">Transferase</keyword>
<comment type="catalytic activity">
    <reaction evidence="10 11">
        <text>shikimate + ATP = 3-phosphoshikimate + ADP + H(+)</text>
        <dbReference type="Rhea" id="RHEA:13121"/>
        <dbReference type="ChEBI" id="CHEBI:15378"/>
        <dbReference type="ChEBI" id="CHEBI:30616"/>
        <dbReference type="ChEBI" id="CHEBI:36208"/>
        <dbReference type="ChEBI" id="CHEBI:145989"/>
        <dbReference type="ChEBI" id="CHEBI:456216"/>
        <dbReference type="EC" id="2.7.1.71"/>
    </reaction>
</comment>
<feature type="binding site" evidence="11">
    <location>
        <position position="17"/>
    </location>
    <ligand>
        <name>Mg(2+)</name>
        <dbReference type="ChEBI" id="CHEBI:18420"/>
    </ligand>
</feature>
<dbReference type="Gene3D" id="3.40.50.300">
    <property type="entry name" value="P-loop containing nucleotide triphosphate hydrolases"/>
    <property type="match status" value="1"/>
</dbReference>
<dbReference type="HAMAP" id="MF_00109">
    <property type="entry name" value="Shikimate_kinase"/>
    <property type="match status" value="1"/>
</dbReference>
<name>A0A3P3VKA2_9GAMM</name>
<keyword evidence="11" id="KW-0460">Magnesium</keyword>
<keyword evidence="11" id="KW-0479">Metal-binding</keyword>
<evidence type="ECO:0000256" key="11">
    <source>
        <dbReference type="HAMAP-Rule" id="MF_00109"/>
    </source>
</evidence>
<evidence type="ECO:0000256" key="5">
    <source>
        <dbReference type="ARBA" id="ARBA00022679"/>
    </source>
</evidence>
<dbReference type="InterPro" id="IPR023000">
    <property type="entry name" value="Shikimate_kinase_CS"/>
</dbReference>
<dbReference type="CDD" id="cd00464">
    <property type="entry name" value="SK"/>
    <property type="match status" value="1"/>
</dbReference>
<proteinExistence type="inferred from homology"/>
<comment type="caution">
    <text evidence="12">The sequence shown here is derived from an EMBL/GenBank/DDBJ whole genome shotgun (WGS) entry which is preliminary data.</text>
</comment>
<dbReference type="GO" id="GO:0000287">
    <property type="term" value="F:magnesium ion binding"/>
    <property type="evidence" value="ECO:0007669"/>
    <property type="project" value="UniProtKB-UniRule"/>
</dbReference>
<evidence type="ECO:0000256" key="7">
    <source>
        <dbReference type="ARBA" id="ARBA00022777"/>
    </source>
</evidence>
<comment type="similarity">
    <text evidence="2 11">Belongs to the shikimate kinase family.</text>
</comment>
<dbReference type="PRINTS" id="PR01100">
    <property type="entry name" value="SHIKIMTKNASE"/>
</dbReference>
<keyword evidence="6 11" id="KW-0547">Nucleotide-binding</keyword>
<evidence type="ECO:0000256" key="6">
    <source>
        <dbReference type="ARBA" id="ARBA00022741"/>
    </source>
</evidence>
<evidence type="ECO:0000256" key="8">
    <source>
        <dbReference type="ARBA" id="ARBA00022840"/>
    </source>
</evidence>
<dbReference type="PANTHER" id="PTHR21087">
    <property type="entry name" value="SHIKIMATE KINASE"/>
    <property type="match status" value="1"/>
</dbReference>
<keyword evidence="4 11" id="KW-0028">Amino-acid biosynthesis</keyword>
<dbReference type="InterPro" id="IPR031322">
    <property type="entry name" value="Shikimate/glucono_kinase"/>
</dbReference>
<dbReference type="Proteomes" id="UP000280792">
    <property type="component" value="Unassembled WGS sequence"/>
</dbReference>
<dbReference type="GO" id="GO:0009423">
    <property type="term" value="P:chorismate biosynthetic process"/>
    <property type="evidence" value="ECO:0007669"/>
    <property type="project" value="UniProtKB-UniRule"/>
</dbReference>
<dbReference type="EC" id="2.7.1.71" evidence="3 11"/>
<evidence type="ECO:0000256" key="10">
    <source>
        <dbReference type="ARBA" id="ARBA00048567"/>
    </source>
</evidence>
<sequence length="177" mass="19581">MTQPVIFLVGPMGAGKSTIGRLLSKELSIPFKDSDHEIEARSGADIPWIFDVEGEEGFRRRESAVIQQLVEAGPLVIATGGGAILLEENRRLMVGSGTVVYLETSVEQQLSRTARDRKRPLLQTADPRKTLTDLMGIREPLYQQIADITVSTENSNPRMVVQEIVDQLRATVLKKPD</sequence>
<dbReference type="GO" id="GO:0004765">
    <property type="term" value="F:shikimate kinase activity"/>
    <property type="evidence" value="ECO:0007669"/>
    <property type="project" value="UniProtKB-UniRule"/>
</dbReference>
<keyword evidence="8 11" id="KW-0067">ATP-binding</keyword>
<dbReference type="GO" id="GO:0009073">
    <property type="term" value="P:aromatic amino acid family biosynthetic process"/>
    <property type="evidence" value="ECO:0007669"/>
    <property type="project" value="UniProtKB-KW"/>
</dbReference>
<keyword evidence="11" id="KW-0963">Cytoplasm</keyword>
<feature type="binding site" evidence="11">
    <location>
        <position position="138"/>
    </location>
    <ligand>
        <name>substrate</name>
    </ligand>
</feature>
<keyword evidence="7 11" id="KW-0418">Kinase</keyword>
<feature type="binding site" evidence="11">
    <location>
        <position position="59"/>
    </location>
    <ligand>
        <name>substrate</name>
    </ligand>
</feature>
<evidence type="ECO:0000256" key="3">
    <source>
        <dbReference type="ARBA" id="ARBA00012154"/>
    </source>
</evidence>
<dbReference type="InterPro" id="IPR027417">
    <property type="entry name" value="P-loop_NTPase"/>
</dbReference>
<dbReference type="EMBL" id="QWEZ01000002">
    <property type="protein sequence ID" value="RRJ83155.1"/>
    <property type="molecule type" value="Genomic_DNA"/>
</dbReference>
<evidence type="ECO:0000256" key="4">
    <source>
        <dbReference type="ARBA" id="ARBA00022605"/>
    </source>
</evidence>
<comment type="function">
    <text evidence="11">Catalyzes the specific phosphorylation of the 3-hydroxyl group of shikimic acid using ATP as a cosubstrate.</text>
</comment>
<gene>
    <name evidence="11 12" type="primary">aroK</name>
    <name evidence="12" type="ORF">D0544_15075</name>
</gene>
<reference evidence="12 13" key="2">
    <citation type="submission" date="2018-12" db="EMBL/GenBank/DDBJ databases">
        <title>Simiduia agarivorans gen. nov., sp. nov., a marine, agarolytic bacterium isolated from shallow coastal water from Keelung, Taiwan.</title>
        <authorList>
            <person name="Shieh W.Y."/>
        </authorList>
    </citation>
    <scope>NUCLEOTIDE SEQUENCE [LARGE SCALE GENOMIC DNA]</scope>
    <source>
        <strain evidence="12 13">GTF-13</strain>
    </source>
</reference>
<dbReference type="SUPFAM" id="SSF52540">
    <property type="entry name" value="P-loop containing nucleoside triphosphate hydrolases"/>
    <property type="match status" value="1"/>
</dbReference>
<feature type="binding site" evidence="11">
    <location>
        <position position="35"/>
    </location>
    <ligand>
        <name>substrate</name>
    </ligand>
</feature>
<reference evidence="12 13" key="1">
    <citation type="submission" date="2018-08" db="EMBL/GenBank/DDBJ databases">
        <authorList>
            <person name="Khan S.A."/>
        </authorList>
    </citation>
    <scope>NUCLEOTIDE SEQUENCE [LARGE SCALE GENOMIC DNA]</scope>
    <source>
        <strain evidence="12 13">GTF-13</strain>
    </source>
</reference>
<keyword evidence="13" id="KW-1185">Reference proteome</keyword>
<protein>
    <recommendedName>
        <fullName evidence="3 11">Shikimate kinase</fullName>
        <shortName evidence="11">SK</shortName>
        <ecNumber evidence="3 11">2.7.1.71</ecNumber>
    </recommendedName>
</protein>
<feature type="binding site" evidence="11">
    <location>
        <begin position="13"/>
        <end position="18"/>
    </location>
    <ligand>
        <name>ATP</name>
        <dbReference type="ChEBI" id="CHEBI:30616"/>
    </ligand>
</feature>
<comment type="subcellular location">
    <subcellularLocation>
        <location evidence="11">Cytoplasm</location>
    </subcellularLocation>
</comment>
<dbReference type="Pfam" id="PF01202">
    <property type="entry name" value="SKI"/>
    <property type="match status" value="1"/>
</dbReference>